<reference evidence="4 5" key="1">
    <citation type="submission" date="2023-08" db="EMBL/GenBank/DDBJ databases">
        <title>Black Yeasts Isolated from many extreme environments.</title>
        <authorList>
            <person name="Coleine C."/>
            <person name="Stajich J.E."/>
            <person name="Selbmann L."/>
        </authorList>
    </citation>
    <scope>NUCLEOTIDE SEQUENCE [LARGE SCALE GENOMIC DNA]</scope>
    <source>
        <strain evidence="4 5">CCFEE 5792</strain>
    </source>
</reference>
<sequence length="504" mass="57408">MAQYRTLDQLDLEPQRNNTGSGTNSEVPLPRWARFGDKVTPWSSPSTRSLVSALPRFLQPGGIKHRTIGPTSYLDALRGYAAVIVFISHAFNTEKLSWRNQPLIGLFFQGTGMVALFFIISGYVLGYRLLILIRRREFERLLDALASSTFRRYLRLYLSSSIGIILTFPLVRYRWYNGMIVPLYKNGFREQLNDCIYDAIRFCNPFANGIQGWVGAGNFSPKYLGVLWTIPVEYRGSVALFVFCLAACKLATRSRMVLLWALILICYFWQAVYISEFFAGLWIADYSLSRHPERIQGRGGREEAASNSGGDRITGATMLSLQPVPEAKYMARWQSDRSILLSKIGHVTLLVGGLILLGQPNHGDTLGIWGTFPWRFLISLYPSWWEESGHHVFWFGPGAFMVIYSLEFYPGTALRQPLHWPISQYIGDLSFGLYVVHSPLVLAVLWNLMHPLRHRYLGDTGYLAFLPGVLVTTLVCFTAADYFTRIDTKVVQFSRWLQRRLFAA</sequence>
<evidence type="ECO:0000259" key="3">
    <source>
        <dbReference type="Pfam" id="PF01757"/>
    </source>
</evidence>
<evidence type="ECO:0000256" key="1">
    <source>
        <dbReference type="SAM" id="MobiDB-lite"/>
    </source>
</evidence>
<keyword evidence="5" id="KW-1185">Reference proteome</keyword>
<dbReference type="InterPro" id="IPR002656">
    <property type="entry name" value="Acyl_transf_3_dom"/>
</dbReference>
<dbReference type="PANTHER" id="PTHR23028">
    <property type="entry name" value="ACETYLTRANSFERASE"/>
    <property type="match status" value="1"/>
</dbReference>
<keyword evidence="2" id="KW-1133">Transmembrane helix</keyword>
<feature type="transmembrane region" description="Helical" evidence="2">
    <location>
        <begin position="258"/>
        <end position="284"/>
    </location>
</feature>
<dbReference type="GeneID" id="89974757"/>
<feature type="domain" description="Acyltransferase 3" evidence="3">
    <location>
        <begin position="73"/>
        <end position="478"/>
    </location>
</feature>
<feature type="transmembrane region" description="Helical" evidence="2">
    <location>
        <begin position="103"/>
        <end position="133"/>
    </location>
</feature>
<name>A0AAV9N0J0_9EURO</name>
<dbReference type="AlphaFoldDB" id="A0AAV9N0J0"/>
<evidence type="ECO:0000313" key="5">
    <source>
        <dbReference type="Proteomes" id="UP001358417"/>
    </source>
</evidence>
<feature type="transmembrane region" description="Helical" evidence="2">
    <location>
        <begin position="391"/>
        <end position="410"/>
    </location>
</feature>
<dbReference type="EMBL" id="JAVRRD010000025">
    <property type="protein sequence ID" value="KAK5047489.1"/>
    <property type="molecule type" value="Genomic_DNA"/>
</dbReference>
<feature type="transmembrane region" description="Helical" evidence="2">
    <location>
        <begin position="154"/>
        <end position="175"/>
    </location>
</feature>
<protein>
    <recommendedName>
        <fullName evidence="3">Acyltransferase 3 domain-containing protein</fullName>
    </recommendedName>
</protein>
<dbReference type="Proteomes" id="UP001358417">
    <property type="component" value="Unassembled WGS sequence"/>
</dbReference>
<organism evidence="4 5">
    <name type="scientific">Exophiala bonariae</name>
    <dbReference type="NCBI Taxonomy" id="1690606"/>
    <lineage>
        <taxon>Eukaryota</taxon>
        <taxon>Fungi</taxon>
        <taxon>Dikarya</taxon>
        <taxon>Ascomycota</taxon>
        <taxon>Pezizomycotina</taxon>
        <taxon>Eurotiomycetes</taxon>
        <taxon>Chaetothyriomycetidae</taxon>
        <taxon>Chaetothyriales</taxon>
        <taxon>Herpotrichiellaceae</taxon>
        <taxon>Exophiala</taxon>
    </lineage>
</organism>
<dbReference type="Pfam" id="PF01757">
    <property type="entry name" value="Acyl_transf_3"/>
    <property type="match status" value="1"/>
</dbReference>
<feature type="region of interest" description="Disordered" evidence="1">
    <location>
        <begin position="1"/>
        <end position="27"/>
    </location>
</feature>
<feature type="transmembrane region" description="Helical" evidence="2">
    <location>
        <begin position="431"/>
        <end position="449"/>
    </location>
</feature>
<feature type="compositionally biased region" description="Polar residues" evidence="1">
    <location>
        <begin position="15"/>
        <end position="26"/>
    </location>
</feature>
<comment type="caution">
    <text evidence="4">The sequence shown here is derived from an EMBL/GenBank/DDBJ whole genome shotgun (WGS) entry which is preliminary data.</text>
</comment>
<keyword evidence="2" id="KW-0472">Membrane</keyword>
<feature type="transmembrane region" description="Helical" evidence="2">
    <location>
        <begin position="366"/>
        <end position="385"/>
    </location>
</feature>
<dbReference type="InterPro" id="IPR050879">
    <property type="entry name" value="Acyltransferase_3"/>
</dbReference>
<accession>A0AAV9N0J0</accession>
<feature type="transmembrane region" description="Helical" evidence="2">
    <location>
        <begin position="234"/>
        <end position="251"/>
    </location>
</feature>
<evidence type="ECO:0000313" key="4">
    <source>
        <dbReference type="EMBL" id="KAK5047489.1"/>
    </source>
</evidence>
<dbReference type="PANTHER" id="PTHR23028:SF134">
    <property type="entry name" value="PUTATIVE (AFU_ORTHOLOGUE AFUA_4G08520)-RELATED"/>
    <property type="match status" value="1"/>
</dbReference>
<keyword evidence="2" id="KW-0812">Transmembrane</keyword>
<evidence type="ECO:0000256" key="2">
    <source>
        <dbReference type="SAM" id="Phobius"/>
    </source>
</evidence>
<dbReference type="RefSeq" id="XP_064703033.1">
    <property type="nucleotide sequence ID" value="XM_064850146.1"/>
</dbReference>
<proteinExistence type="predicted"/>
<dbReference type="GO" id="GO:0016747">
    <property type="term" value="F:acyltransferase activity, transferring groups other than amino-acyl groups"/>
    <property type="evidence" value="ECO:0007669"/>
    <property type="project" value="InterPro"/>
</dbReference>
<feature type="transmembrane region" description="Helical" evidence="2">
    <location>
        <begin position="461"/>
        <end position="483"/>
    </location>
</feature>
<gene>
    <name evidence="4" type="ORF">LTR84_006586</name>
</gene>